<dbReference type="SUPFAM" id="SSF54285">
    <property type="entry name" value="MoaD/ThiS"/>
    <property type="match status" value="1"/>
</dbReference>
<accession>A0A9X2DB28</accession>
<dbReference type="Gene3D" id="3.10.20.30">
    <property type="match status" value="1"/>
</dbReference>
<reference evidence="1" key="1">
    <citation type="submission" date="2022-05" db="EMBL/GenBank/DDBJ databases">
        <authorList>
            <person name="Tuo L."/>
        </authorList>
    </citation>
    <scope>NUCLEOTIDE SEQUENCE</scope>
    <source>
        <strain evidence="1">BSK12Z-4</strain>
    </source>
</reference>
<dbReference type="Proteomes" id="UP001139485">
    <property type="component" value="Unassembled WGS sequence"/>
</dbReference>
<proteinExistence type="predicted"/>
<dbReference type="CDD" id="cd17040">
    <property type="entry name" value="Ubl_MoaD_like"/>
    <property type="match status" value="1"/>
</dbReference>
<dbReference type="InterPro" id="IPR003749">
    <property type="entry name" value="ThiS/MoaD-like"/>
</dbReference>
<name>A0A9X2DB28_9ACTN</name>
<evidence type="ECO:0000313" key="1">
    <source>
        <dbReference type="EMBL" id="MCM0622680.1"/>
    </source>
</evidence>
<evidence type="ECO:0000313" key="2">
    <source>
        <dbReference type="Proteomes" id="UP001139485"/>
    </source>
</evidence>
<organism evidence="1 2">
    <name type="scientific">Nocardioides bruguierae</name>
    <dbReference type="NCBI Taxonomy" id="2945102"/>
    <lineage>
        <taxon>Bacteria</taxon>
        <taxon>Bacillati</taxon>
        <taxon>Actinomycetota</taxon>
        <taxon>Actinomycetes</taxon>
        <taxon>Propionibacteriales</taxon>
        <taxon>Nocardioidaceae</taxon>
        <taxon>Nocardioides</taxon>
    </lineage>
</organism>
<protein>
    <submittedName>
        <fullName evidence="1">MoaD/ThiS family protein</fullName>
    </submittedName>
</protein>
<dbReference type="InterPro" id="IPR012675">
    <property type="entry name" value="Beta-grasp_dom_sf"/>
</dbReference>
<dbReference type="AlphaFoldDB" id="A0A9X2DB28"/>
<comment type="caution">
    <text evidence="1">The sequence shown here is derived from an EMBL/GenBank/DDBJ whole genome shotgun (WGS) entry which is preliminary data.</text>
</comment>
<dbReference type="EMBL" id="JAMOIL010000044">
    <property type="protein sequence ID" value="MCM0622680.1"/>
    <property type="molecule type" value="Genomic_DNA"/>
</dbReference>
<sequence>MNETQIITVRYWAGARHVAGTDADHLSVTTELTLVEVLARAVAEHPGTTLSDVVKACSVLVDDLPVGSRDPASVTVSPGQVVEVLPPFAGG</sequence>
<keyword evidence="2" id="KW-1185">Reference proteome</keyword>
<dbReference type="Pfam" id="PF02597">
    <property type="entry name" value="ThiS"/>
    <property type="match status" value="1"/>
</dbReference>
<dbReference type="RefSeq" id="WP_250828853.1">
    <property type="nucleotide sequence ID" value="NZ_JAMOIL010000044.1"/>
</dbReference>
<gene>
    <name evidence="1" type="ORF">M8330_20530</name>
</gene>
<dbReference type="InterPro" id="IPR016155">
    <property type="entry name" value="Mopterin_synth/thiamin_S_b"/>
</dbReference>